<comment type="caution">
    <text evidence="1">The sequence shown here is derived from an EMBL/GenBank/DDBJ whole genome shotgun (WGS) entry which is preliminary data.</text>
</comment>
<dbReference type="EMBL" id="JAGIZQ010000001">
    <property type="protein sequence ID" value="KAH6649305.1"/>
    <property type="molecule type" value="Genomic_DNA"/>
</dbReference>
<name>A0ACB7PKA6_9PEZI</name>
<gene>
    <name evidence="1" type="ORF">F5144DRAFT_552565</name>
</gene>
<keyword evidence="2" id="KW-1185">Reference proteome</keyword>
<evidence type="ECO:0000313" key="1">
    <source>
        <dbReference type="EMBL" id="KAH6649305.1"/>
    </source>
</evidence>
<accession>A0ACB7PKA6</accession>
<reference evidence="1 2" key="1">
    <citation type="journal article" date="2021" name="Nat. Commun.">
        <title>Genetic determinants of endophytism in the Arabidopsis root mycobiome.</title>
        <authorList>
            <person name="Mesny F."/>
            <person name="Miyauchi S."/>
            <person name="Thiergart T."/>
            <person name="Pickel B."/>
            <person name="Atanasova L."/>
            <person name="Karlsson M."/>
            <person name="Huettel B."/>
            <person name="Barry K.W."/>
            <person name="Haridas S."/>
            <person name="Chen C."/>
            <person name="Bauer D."/>
            <person name="Andreopoulos W."/>
            <person name="Pangilinan J."/>
            <person name="LaButti K."/>
            <person name="Riley R."/>
            <person name="Lipzen A."/>
            <person name="Clum A."/>
            <person name="Drula E."/>
            <person name="Henrissat B."/>
            <person name="Kohler A."/>
            <person name="Grigoriev I.V."/>
            <person name="Martin F.M."/>
            <person name="Hacquard S."/>
        </authorList>
    </citation>
    <scope>NUCLEOTIDE SEQUENCE [LARGE SCALE GENOMIC DNA]</scope>
    <source>
        <strain evidence="1 2">MPI-SDFR-AT-0079</strain>
    </source>
</reference>
<organism evidence="1 2">
    <name type="scientific">Chaetomium tenue</name>
    <dbReference type="NCBI Taxonomy" id="1854479"/>
    <lineage>
        <taxon>Eukaryota</taxon>
        <taxon>Fungi</taxon>
        <taxon>Dikarya</taxon>
        <taxon>Ascomycota</taxon>
        <taxon>Pezizomycotina</taxon>
        <taxon>Sordariomycetes</taxon>
        <taxon>Sordariomycetidae</taxon>
        <taxon>Sordariales</taxon>
        <taxon>Chaetomiaceae</taxon>
        <taxon>Chaetomium</taxon>
    </lineage>
</organism>
<proteinExistence type="predicted"/>
<dbReference type="Proteomes" id="UP000724584">
    <property type="component" value="Unassembled WGS sequence"/>
</dbReference>
<protein>
    <submittedName>
        <fullName evidence="1">Uncharacterized protein</fullName>
    </submittedName>
</protein>
<evidence type="ECO:0000313" key="2">
    <source>
        <dbReference type="Proteomes" id="UP000724584"/>
    </source>
</evidence>
<sequence length="492" mass="56037">MWVYSLRACKRPPRSRPPEIAGPSPQFILPVSRKTYLIPAWLLSPPGPSIIDIEQLRYATMAPDEAPKEEPQTGDGNPIKPPDDSNFDQPRAPNRLGLENKPELGSSSLLENLPAELRDQILLSVPDLLTLQSLVRASPLMHAQYRSNRDAIIRACVARDLDGLVVDAYACVMSRVHVMGRPRTKEKIIAFLGAYHGWISDSRIDVSSIRSSYVRWLSAFHLDIVKPLARRYSTWALQHLFRATCESAAQGQGTMEPPVAEAQEQDVSLSRSEEIRIFRALYRYETYYHLFGRRNQEGEEGIVTLEEINSHFFGLFHPWEAEAIGCIDIFVRQRYDWIFDEVQDDLHAVNPEINFRDDTQVYEGLALACTQREDFMDGTVSRGLRVTVYLFATDDHKTLLAKLRKCLRRSRLLDDPVRRTFMGTAQSSRRDTALNARDEAEQRKEVMEFTGDAVPPDGPPLGWGALMERDLRQHLRRTRPSCGSKMGLRYVG</sequence>